<protein>
    <submittedName>
        <fullName evidence="2">Uncharacterized protein</fullName>
    </submittedName>
</protein>
<dbReference type="RefSeq" id="WP_090588301.1">
    <property type="nucleotide sequence ID" value="NZ_CP104302.1"/>
</dbReference>
<comment type="caution">
    <text evidence="2">The sequence shown here is derived from an EMBL/GenBank/DDBJ whole genome shotgun (WGS) entry which is preliminary data.</text>
</comment>
<name>A0A2G5PI18_9MYCO</name>
<evidence type="ECO:0000313" key="3">
    <source>
        <dbReference type="Proteomes" id="UP000230551"/>
    </source>
</evidence>
<feature type="chain" id="PRO_5013841818" evidence="1">
    <location>
        <begin position="31"/>
        <end position="109"/>
    </location>
</feature>
<keyword evidence="3" id="KW-1185">Reference proteome</keyword>
<proteinExistence type="predicted"/>
<evidence type="ECO:0000256" key="1">
    <source>
        <dbReference type="SAM" id="SignalP"/>
    </source>
</evidence>
<dbReference type="OrthoDB" id="4640288at2"/>
<dbReference type="STRING" id="85968.GCA_900073015_01569"/>
<accession>A0A2G5PI18</accession>
<reference evidence="2 3" key="1">
    <citation type="journal article" date="2017" name="Infect. Genet. Evol.">
        <title>The new phylogeny of the genus Mycobacterium: The old and the news.</title>
        <authorList>
            <person name="Tortoli E."/>
            <person name="Fedrizzi T."/>
            <person name="Meehan C.J."/>
            <person name="Trovato A."/>
            <person name="Grottola A."/>
            <person name="Giacobazzi E."/>
            <person name="Serpini G.F."/>
            <person name="Tagliazucchi S."/>
            <person name="Fabio A."/>
            <person name="Bettua C."/>
            <person name="Bertorelli R."/>
            <person name="Frascaro F."/>
            <person name="De Sanctis V."/>
            <person name="Pecorari M."/>
            <person name="Jousson O."/>
            <person name="Segata N."/>
            <person name="Cirillo D.M."/>
        </authorList>
    </citation>
    <scope>NUCLEOTIDE SEQUENCE [LARGE SCALE GENOMIC DNA]</scope>
    <source>
        <strain evidence="2 3">CIP1034565</strain>
    </source>
</reference>
<evidence type="ECO:0000313" key="2">
    <source>
        <dbReference type="EMBL" id="PIB77624.1"/>
    </source>
</evidence>
<feature type="signal peptide" evidence="1">
    <location>
        <begin position="1"/>
        <end position="30"/>
    </location>
</feature>
<organism evidence="2 3">
    <name type="scientific">Mycolicibacterium brumae</name>
    <dbReference type="NCBI Taxonomy" id="85968"/>
    <lineage>
        <taxon>Bacteria</taxon>
        <taxon>Bacillati</taxon>
        <taxon>Actinomycetota</taxon>
        <taxon>Actinomycetes</taxon>
        <taxon>Mycobacteriales</taxon>
        <taxon>Mycobacteriaceae</taxon>
        <taxon>Mycolicibacterium</taxon>
    </lineage>
</organism>
<sequence length="109" mass="11272">MGSTAKTIFCAMAAALAAPAMLLGAGSAQAADLTVSAEPQITTDGVWIRWTGGSGPATCTTVSNWTEVTSYQDALGRGGAMFNSPPRWQFSEYRITCDNGDTGVVGLAY</sequence>
<dbReference type="AlphaFoldDB" id="A0A2G5PI18"/>
<dbReference type="Proteomes" id="UP000230551">
    <property type="component" value="Unassembled WGS sequence"/>
</dbReference>
<dbReference type="EMBL" id="PDCN02000001">
    <property type="protein sequence ID" value="PIB77624.1"/>
    <property type="molecule type" value="Genomic_DNA"/>
</dbReference>
<gene>
    <name evidence="2" type="ORF">CQY22_001385</name>
</gene>
<keyword evidence="1" id="KW-0732">Signal</keyword>